<dbReference type="RefSeq" id="XP_013902368.1">
    <property type="nucleotide sequence ID" value="XM_014046914.1"/>
</dbReference>
<dbReference type="KEGG" id="mng:MNEG_4610"/>
<comment type="subcellular location">
    <subcellularLocation>
        <location evidence="1">Nucleus</location>
    </subcellularLocation>
</comment>
<dbReference type="SUPFAM" id="SSF81383">
    <property type="entry name" value="F-box domain"/>
    <property type="match status" value="1"/>
</dbReference>
<dbReference type="PANTHER" id="PTHR15074">
    <property type="entry name" value="METHYL-CPG-BINDING PROTEIN"/>
    <property type="match status" value="1"/>
</dbReference>
<dbReference type="InterPro" id="IPR011257">
    <property type="entry name" value="DNA_glycosylase"/>
</dbReference>
<dbReference type="InterPro" id="IPR045138">
    <property type="entry name" value="MeCP2/MBD4"/>
</dbReference>
<accession>A0A0D2L921</accession>
<dbReference type="SUPFAM" id="SSF48150">
    <property type="entry name" value="DNA-glycosylase"/>
    <property type="match status" value="1"/>
</dbReference>
<organism evidence="6 7">
    <name type="scientific">Monoraphidium neglectum</name>
    <dbReference type="NCBI Taxonomy" id="145388"/>
    <lineage>
        <taxon>Eukaryota</taxon>
        <taxon>Viridiplantae</taxon>
        <taxon>Chlorophyta</taxon>
        <taxon>core chlorophytes</taxon>
        <taxon>Chlorophyceae</taxon>
        <taxon>CS clade</taxon>
        <taxon>Sphaeropleales</taxon>
        <taxon>Selenastraceae</taxon>
        <taxon>Monoraphidium</taxon>
    </lineage>
</organism>
<dbReference type="GO" id="GO:0005634">
    <property type="term" value="C:nucleus"/>
    <property type="evidence" value="ECO:0007669"/>
    <property type="project" value="UniProtKB-SubCell"/>
</dbReference>
<dbReference type="Pfam" id="PF12937">
    <property type="entry name" value="F-box-like"/>
    <property type="match status" value="1"/>
</dbReference>
<evidence type="ECO:0000313" key="6">
    <source>
        <dbReference type="EMBL" id="KIZ03349.1"/>
    </source>
</evidence>
<proteinExistence type="predicted"/>
<dbReference type="OrthoDB" id="10265068at2759"/>
<evidence type="ECO:0000256" key="4">
    <source>
        <dbReference type="SAM" id="SignalP"/>
    </source>
</evidence>
<dbReference type="Gene3D" id="1.20.1280.50">
    <property type="match status" value="1"/>
</dbReference>
<gene>
    <name evidence="6" type="ORF">MNEG_4610</name>
</gene>
<dbReference type="GO" id="GO:0003824">
    <property type="term" value="F:catalytic activity"/>
    <property type="evidence" value="ECO:0007669"/>
    <property type="project" value="InterPro"/>
</dbReference>
<dbReference type="GO" id="GO:0006281">
    <property type="term" value="P:DNA repair"/>
    <property type="evidence" value="ECO:0007669"/>
    <property type="project" value="InterPro"/>
</dbReference>
<evidence type="ECO:0000259" key="5">
    <source>
        <dbReference type="Pfam" id="PF12937"/>
    </source>
</evidence>
<feature type="compositionally biased region" description="Gly residues" evidence="3">
    <location>
        <begin position="296"/>
        <end position="306"/>
    </location>
</feature>
<dbReference type="InterPro" id="IPR036047">
    <property type="entry name" value="F-box-like_dom_sf"/>
</dbReference>
<evidence type="ECO:0000313" key="7">
    <source>
        <dbReference type="Proteomes" id="UP000054498"/>
    </source>
</evidence>
<evidence type="ECO:0000256" key="1">
    <source>
        <dbReference type="ARBA" id="ARBA00004123"/>
    </source>
</evidence>
<dbReference type="GeneID" id="25737487"/>
<feature type="compositionally biased region" description="Low complexity" evidence="3">
    <location>
        <begin position="257"/>
        <end position="281"/>
    </location>
</feature>
<feature type="compositionally biased region" description="Basic and acidic residues" evidence="3">
    <location>
        <begin position="215"/>
        <end position="237"/>
    </location>
</feature>
<evidence type="ECO:0000256" key="3">
    <source>
        <dbReference type="SAM" id="MobiDB-lite"/>
    </source>
</evidence>
<keyword evidence="7" id="KW-1185">Reference proteome</keyword>
<dbReference type="STRING" id="145388.A0A0D2L921"/>
<dbReference type="EMBL" id="KK100869">
    <property type="protein sequence ID" value="KIZ03349.1"/>
    <property type="molecule type" value="Genomic_DNA"/>
</dbReference>
<dbReference type="PANTHER" id="PTHR15074:SF0">
    <property type="entry name" value="METHYL-CPG-BINDING DOMAIN PROTEIN 4-LIKE PROTEIN"/>
    <property type="match status" value="1"/>
</dbReference>
<dbReference type="GO" id="GO:0003677">
    <property type="term" value="F:DNA binding"/>
    <property type="evidence" value="ECO:0007669"/>
    <property type="project" value="InterPro"/>
</dbReference>
<sequence length="358" mass="37093">MLLPTGDVLLLILERVAVADVLSLGATCRALRDVTGDDLFWRGLAERKWGARALELRPPGAEGGASWKAYATKRMNLRTISRTSGSAIVRDTITRFFAVLPNPTAVLDAPDDVIIDVINPLGLQPNRLRAVRSISEGFLGTDWEDPTEFYGCGKFVADSWRIFCRGDVSGAGVEDRNLKAYAAWARRAAAGQAGGAGSAGSEEEADVAGRGGPGGKDERHAVKDTERARRKARREEVAAMAGTAGAVRTRAKRGADAEAGAAAAAQAPLKQQRRAAVAAPSAPAPAAPARKLRSSGGEGADVGRGGDQQDPRRRGAGAAPAKGTGRKSFGVGGRVEAKGVKRGGRNAASGAAAVVAAR</sequence>
<feature type="compositionally biased region" description="Low complexity" evidence="3">
    <location>
        <begin position="316"/>
        <end position="327"/>
    </location>
</feature>
<dbReference type="Proteomes" id="UP000054498">
    <property type="component" value="Unassembled WGS sequence"/>
</dbReference>
<name>A0A0D2L921_9CHLO</name>
<dbReference type="InterPro" id="IPR001810">
    <property type="entry name" value="F-box_dom"/>
</dbReference>
<feature type="region of interest" description="Disordered" evidence="3">
    <location>
        <begin position="193"/>
        <end position="358"/>
    </location>
</feature>
<keyword evidence="2" id="KW-0539">Nucleus</keyword>
<feature type="domain" description="F-box" evidence="5">
    <location>
        <begin position="7"/>
        <end position="44"/>
    </location>
</feature>
<reference evidence="6 7" key="1">
    <citation type="journal article" date="2013" name="BMC Genomics">
        <title>Reconstruction of the lipid metabolism for the microalga Monoraphidium neglectum from its genome sequence reveals characteristics suitable for biofuel production.</title>
        <authorList>
            <person name="Bogen C."/>
            <person name="Al-Dilaimi A."/>
            <person name="Albersmeier A."/>
            <person name="Wichmann J."/>
            <person name="Grundmann M."/>
            <person name="Rupp O."/>
            <person name="Lauersen K.J."/>
            <person name="Blifernez-Klassen O."/>
            <person name="Kalinowski J."/>
            <person name="Goesmann A."/>
            <person name="Mussgnug J.H."/>
            <person name="Kruse O."/>
        </authorList>
    </citation>
    <scope>NUCLEOTIDE SEQUENCE [LARGE SCALE GENOMIC DNA]</scope>
    <source>
        <strain evidence="6 7">SAG 48.87</strain>
    </source>
</reference>
<feature type="chain" id="PRO_5002246767" description="F-box domain-containing protein" evidence="4">
    <location>
        <begin position="20"/>
        <end position="358"/>
    </location>
</feature>
<feature type="compositionally biased region" description="Low complexity" evidence="3">
    <location>
        <begin position="345"/>
        <end position="358"/>
    </location>
</feature>
<feature type="signal peptide" evidence="4">
    <location>
        <begin position="1"/>
        <end position="19"/>
    </location>
</feature>
<keyword evidence="4" id="KW-0732">Signal</keyword>
<evidence type="ECO:0000256" key="2">
    <source>
        <dbReference type="ARBA" id="ARBA00023242"/>
    </source>
</evidence>
<dbReference type="AlphaFoldDB" id="A0A0D2L921"/>
<dbReference type="Gene3D" id="1.10.340.30">
    <property type="entry name" value="Hypothetical protein, domain 2"/>
    <property type="match status" value="1"/>
</dbReference>
<protein>
    <recommendedName>
        <fullName evidence="5">F-box domain-containing protein</fullName>
    </recommendedName>
</protein>